<feature type="region of interest" description="Disordered" evidence="1">
    <location>
        <begin position="220"/>
        <end position="285"/>
    </location>
</feature>
<evidence type="ECO:0000256" key="1">
    <source>
        <dbReference type="SAM" id="MobiDB-lite"/>
    </source>
</evidence>
<feature type="compositionally biased region" description="Polar residues" evidence="1">
    <location>
        <begin position="133"/>
        <end position="163"/>
    </location>
</feature>
<gene>
    <name evidence="2" type="primary">Necator_chrI.g3253</name>
    <name evidence="2" type="ORF">RB195_007124</name>
</gene>
<dbReference type="Proteomes" id="UP001303046">
    <property type="component" value="Unassembled WGS sequence"/>
</dbReference>
<keyword evidence="3" id="KW-1185">Reference proteome</keyword>
<comment type="caution">
    <text evidence="2">The sequence shown here is derived from an EMBL/GenBank/DDBJ whole genome shotgun (WGS) entry which is preliminary data.</text>
</comment>
<accession>A0ABR1BVQ1</accession>
<feature type="compositionally biased region" description="Polar residues" evidence="1">
    <location>
        <begin position="255"/>
        <end position="269"/>
    </location>
</feature>
<evidence type="ECO:0000313" key="3">
    <source>
        <dbReference type="Proteomes" id="UP001303046"/>
    </source>
</evidence>
<proteinExistence type="predicted"/>
<dbReference type="EMBL" id="JAVFWL010000001">
    <property type="protein sequence ID" value="KAK6730462.1"/>
    <property type="molecule type" value="Genomic_DNA"/>
</dbReference>
<protein>
    <recommendedName>
        <fullName evidence="4">Homeobox domain-containing protein</fullName>
    </recommendedName>
</protein>
<feature type="compositionally biased region" description="Low complexity" evidence="1">
    <location>
        <begin position="164"/>
        <end position="187"/>
    </location>
</feature>
<sequence>MIRSFGDDDDGVPVFEAVNKDFALASFQASHRDNAMQWDVSSDLTHRAAIHNSSQSILLHIDLLISFTLLLDLHHCEQSIPLSSAPRGTHSNRSAAVSNKIACHKINMPVSFAFSSLDLHFWKKPSSRKTNSELETTQNYRQTDPTRFSVSHSIHRSAPSSTAQQQQQQQQQEQQQQQQTVSTSTTTRTERVHSIQKDSYFWDHGSACACQLCRRKGDGDVYTRRSASQGRTDVAGSSREQDVLASTAQDRRNDTPSTSDRIRNSSQPPMRNGHEPPSSTRYERRTTYRYHSETRMNAEEMEKLDQLEQWLLQQPLEKRKLDLSDRQVAMLAGLSQKTSTV</sequence>
<feature type="region of interest" description="Disordered" evidence="1">
    <location>
        <begin position="128"/>
        <end position="192"/>
    </location>
</feature>
<name>A0ABR1BVQ1_NECAM</name>
<evidence type="ECO:0008006" key="4">
    <source>
        <dbReference type="Google" id="ProtNLM"/>
    </source>
</evidence>
<organism evidence="2 3">
    <name type="scientific">Necator americanus</name>
    <name type="common">Human hookworm</name>
    <dbReference type="NCBI Taxonomy" id="51031"/>
    <lineage>
        <taxon>Eukaryota</taxon>
        <taxon>Metazoa</taxon>
        <taxon>Ecdysozoa</taxon>
        <taxon>Nematoda</taxon>
        <taxon>Chromadorea</taxon>
        <taxon>Rhabditida</taxon>
        <taxon>Rhabditina</taxon>
        <taxon>Rhabditomorpha</taxon>
        <taxon>Strongyloidea</taxon>
        <taxon>Ancylostomatidae</taxon>
        <taxon>Bunostominae</taxon>
        <taxon>Necator</taxon>
    </lineage>
</organism>
<evidence type="ECO:0000313" key="2">
    <source>
        <dbReference type="EMBL" id="KAK6730462.1"/>
    </source>
</evidence>
<reference evidence="2 3" key="1">
    <citation type="submission" date="2023-08" db="EMBL/GenBank/DDBJ databases">
        <title>A Necator americanus chromosomal reference genome.</title>
        <authorList>
            <person name="Ilik V."/>
            <person name="Petrzelkova K.J."/>
            <person name="Pardy F."/>
            <person name="Fuh T."/>
            <person name="Niatou-Singa F.S."/>
            <person name="Gouil Q."/>
            <person name="Baker L."/>
            <person name="Ritchie M.E."/>
            <person name="Jex A.R."/>
            <person name="Gazzola D."/>
            <person name="Li H."/>
            <person name="Toshio Fujiwara R."/>
            <person name="Zhan B."/>
            <person name="Aroian R.V."/>
            <person name="Pafco B."/>
            <person name="Schwarz E.M."/>
        </authorList>
    </citation>
    <scope>NUCLEOTIDE SEQUENCE [LARGE SCALE GENOMIC DNA]</scope>
    <source>
        <strain evidence="2 3">Aroian</strain>
        <tissue evidence="2">Whole animal</tissue>
    </source>
</reference>